<dbReference type="Pfam" id="PF00916">
    <property type="entry name" value="Sulfate_transp"/>
    <property type="match status" value="1"/>
</dbReference>
<evidence type="ECO:0000256" key="1">
    <source>
        <dbReference type="ARBA" id="ARBA00004141"/>
    </source>
</evidence>
<evidence type="ECO:0000313" key="6">
    <source>
        <dbReference type="EMBL" id="RLU17030.1"/>
    </source>
</evidence>
<name>A0A3L8D930_OOCBI</name>
<evidence type="ECO:0000259" key="5">
    <source>
        <dbReference type="Pfam" id="PF00916"/>
    </source>
</evidence>
<dbReference type="InterPro" id="IPR001902">
    <property type="entry name" value="SLC26A/SulP_fam"/>
</dbReference>
<dbReference type="Proteomes" id="UP000279307">
    <property type="component" value="Chromosome 11"/>
</dbReference>
<proteinExistence type="predicted"/>
<reference evidence="6" key="1">
    <citation type="journal article" date="2018" name="Genome Res.">
        <title>The genomic architecture and molecular evolution of ant odorant receptors.</title>
        <authorList>
            <person name="McKenzie S.K."/>
            <person name="Kronauer D.J.C."/>
        </authorList>
    </citation>
    <scope>NUCLEOTIDE SEQUENCE [LARGE SCALE GENOMIC DNA]</scope>
    <source>
        <strain evidence="6">Clonal line C1</strain>
    </source>
</reference>
<evidence type="ECO:0000256" key="3">
    <source>
        <dbReference type="ARBA" id="ARBA00022989"/>
    </source>
</evidence>
<feature type="domain" description="SLC26A/SulP transporter" evidence="5">
    <location>
        <begin position="67"/>
        <end position="99"/>
    </location>
</feature>
<sequence length="114" mass="12566">MRITPDRLVSSSDVTSTAALVSLVSRGNKIGDLLSVVKWYRNVKCRNYLARRLPVLSWLPRYHISWLLQDALAGITVGLTAVPQGIAYGVVAGLNPEVKVKTDRRHLASTSKHT</sequence>
<keyword evidence="2" id="KW-0812">Transmembrane</keyword>
<dbReference type="OrthoDB" id="288203at2759"/>
<dbReference type="PANTHER" id="PTHR11814">
    <property type="entry name" value="SULFATE TRANSPORTER"/>
    <property type="match status" value="1"/>
</dbReference>
<accession>A0A3L8D930</accession>
<evidence type="ECO:0000256" key="4">
    <source>
        <dbReference type="ARBA" id="ARBA00023136"/>
    </source>
</evidence>
<evidence type="ECO:0000256" key="2">
    <source>
        <dbReference type="ARBA" id="ARBA00022692"/>
    </source>
</evidence>
<keyword evidence="4" id="KW-0472">Membrane</keyword>
<dbReference type="GO" id="GO:0016020">
    <property type="term" value="C:membrane"/>
    <property type="evidence" value="ECO:0007669"/>
    <property type="project" value="UniProtKB-SubCell"/>
</dbReference>
<protein>
    <recommendedName>
        <fullName evidence="5">SLC26A/SulP transporter domain-containing protein</fullName>
    </recommendedName>
</protein>
<organism evidence="6">
    <name type="scientific">Ooceraea biroi</name>
    <name type="common">Clonal raider ant</name>
    <name type="synonym">Cerapachys biroi</name>
    <dbReference type="NCBI Taxonomy" id="2015173"/>
    <lineage>
        <taxon>Eukaryota</taxon>
        <taxon>Metazoa</taxon>
        <taxon>Ecdysozoa</taxon>
        <taxon>Arthropoda</taxon>
        <taxon>Hexapoda</taxon>
        <taxon>Insecta</taxon>
        <taxon>Pterygota</taxon>
        <taxon>Neoptera</taxon>
        <taxon>Endopterygota</taxon>
        <taxon>Hymenoptera</taxon>
        <taxon>Apocrita</taxon>
        <taxon>Aculeata</taxon>
        <taxon>Formicoidea</taxon>
        <taxon>Formicidae</taxon>
        <taxon>Dorylinae</taxon>
        <taxon>Ooceraea</taxon>
    </lineage>
</organism>
<reference evidence="6" key="2">
    <citation type="submission" date="2018-07" db="EMBL/GenBank/DDBJ databases">
        <authorList>
            <person name="Mckenzie S.K."/>
            <person name="Kronauer D.J.C."/>
        </authorList>
    </citation>
    <scope>NUCLEOTIDE SEQUENCE</scope>
    <source>
        <strain evidence="6">Clonal line C1</strain>
    </source>
</reference>
<keyword evidence="3" id="KW-1133">Transmembrane helix</keyword>
<dbReference type="GO" id="GO:0055085">
    <property type="term" value="P:transmembrane transport"/>
    <property type="evidence" value="ECO:0007669"/>
    <property type="project" value="InterPro"/>
</dbReference>
<comment type="subcellular location">
    <subcellularLocation>
        <location evidence="1">Membrane</location>
        <topology evidence="1">Multi-pass membrane protein</topology>
    </subcellularLocation>
</comment>
<dbReference type="EMBL" id="QOIP01000011">
    <property type="protein sequence ID" value="RLU17030.1"/>
    <property type="molecule type" value="Genomic_DNA"/>
</dbReference>
<dbReference type="AlphaFoldDB" id="A0A3L8D930"/>
<gene>
    <name evidence="6" type="ORF">DMN91_011099</name>
</gene>
<dbReference type="InterPro" id="IPR011547">
    <property type="entry name" value="SLC26A/SulP_dom"/>
</dbReference>
<comment type="caution">
    <text evidence="6">The sequence shown here is derived from an EMBL/GenBank/DDBJ whole genome shotgun (WGS) entry which is preliminary data.</text>
</comment>